<dbReference type="AlphaFoldDB" id="S4N9D3"/>
<comment type="caution">
    <text evidence="1">The sequence shown here is derived from an EMBL/GenBank/DDBJ whole genome shotgun (WGS) entry which is preliminary data.</text>
</comment>
<evidence type="ECO:0000313" key="1">
    <source>
        <dbReference type="EMBL" id="GAD04571.1"/>
    </source>
</evidence>
<proteinExistence type="predicted"/>
<dbReference type="Proteomes" id="UP000018031">
    <property type="component" value="Unassembled WGS sequence"/>
</dbReference>
<reference evidence="1 2" key="2">
    <citation type="journal article" date="2013" name="Genome Announc.">
        <title>Draft Genome Sequences of Porphyromonas crevioricanis JCM 15906T and Porphyromonas cansulci JCM 13913T Isolated from a Canine Oral Cavity.</title>
        <authorList>
            <person name="Sakamoto M."/>
            <person name="Tanaka N."/>
            <person name="Shiwa Y."/>
            <person name="Yoshikawa H."/>
            <person name="Ohkuma M."/>
        </authorList>
    </citation>
    <scope>NUCLEOTIDE SEQUENCE [LARGE SCALE GENOMIC DNA]</scope>
    <source>
        <strain evidence="1 2">JCM 15906</strain>
    </source>
</reference>
<dbReference type="EMBL" id="BAOU01000008">
    <property type="protein sequence ID" value="GAD04571.1"/>
    <property type="molecule type" value="Genomic_DNA"/>
</dbReference>
<gene>
    <name evidence="1" type="ORF">PORCRE_259</name>
</gene>
<protein>
    <submittedName>
        <fullName evidence="1">Uncharacterized protein</fullName>
    </submittedName>
</protein>
<organism evidence="1 2">
    <name type="scientific">Porphyromonas crevioricanis JCM 15906</name>
    <dbReference type="NCBI Taxonomy" id="1305617"/>
    <lineage>
        <taxon>Bacteria</taxon>
        <taxon>Pseudomonadati</taxon>
        <taxon>Bacteroidota</taxon>
        <taxon>Bacteroidia</taxon>
        <taxon>Bacteroidales</taxon>
        <taxon>Porphyromonadaceae</taxon>
        <taxon>Porphyromonas</taxon>
    </lineage>
</organism>
<reference evidence="2" key="1">
    <citation type="journal article" date="2013" name="Genome">
        <title>Draft Genome Sequences of Porphyromonas crevioricanis JCM 15906T and Porphyromonas cansulci JCM 13913T Isolated from a Canine Oral Cavity.</title>
        <authorList>
            <person name="Sakamoto M."/>
            <person name="Tanaka N."/>
            <person name="Shiwa Y."/>
            <person name="Yoshikawa H."/>
            <person name="Ohkuma M."/>
        </authorList>
    </citation>
    <scope>NUCLEOTIDE SEQUENCE [LARGE SCALE GENOMIC DNA]</scope>
    <source>
        <strain evidence="2">JCM 15906</strain>
    </source>
</reference>
<evidence type="ECO:0000313" key="2">
    <source>
        <dbReference type="Proteomes" id="UP000018031"/>
    </source>
</evidence>
<name>S4N9D3_9PORP</name>
<sequence>MRYRRGSIDNHLKKRAIVLLTSLAEEKYSCTFVSGFTNGV</sequence>
<accession>S4N9D3</accession>